<sequence length="329" mass="35232">MAPSVIWEVPALTSRYSSKEIRSLLSSKEWISPHKRVIAMVDGDNKTAEIVEEHARGTCLGGSAWSLYHYTKNSKPVFWSKREGARIFYKVKLGISETKESLIPSYEPARIESAVLEGGFVKVTYSGLAGAGVAALSRGMAEGVEGVEVSDWGGGKKLGRATIVIPRKEKLVIGVDDTDKADEGATWSLVNEIACSASSEIAGVDYLEHAIVQLFPQNPHKTQNCVAVAVSFAVLPGSSPEVVRHFERRLKECSFSKETGMAYWSGIVVPESLRLYADSAKAGMVSVADANSAAAASGVKTVEVTGRRGIIGAVAAVAYVEEPDKAVRL</sequence>
<comment type="caution">
    <text evidence="2">The sequence shown here is derived from an EMBL/GenBank/DDBJ whole genome shotgun (WGS) entry which is preliminary data.</text>
</comment>
<evidence type="ECO:0000313" key="2">
    <source>
        <dbReference type="EMBL" id="HFK20879.1"/>
    </source>
</evidence>
<accession>A0A7C3J2P3</accession>
<organism evidence="2">
    <name type="scientific">Candidatus Methanomethylicus mesodigestus</name>
    <dbReference type="NCBI Taxonomy" id="1867258"/>
    <lineage>
        <taxon>Archaea</taxon>
        <taxon>Thermoproteota</taxon>
        <taxon>Methanosuratincolia</taxon>
        <taxon>Candidatus Methanomethylicales</taxon>
        <taxon>Candidatus Methanomethylicaceae</taxon>
        <taxon>Candidatus Methanomethylicus</taxon>
    </lineage>
</organism>
<dbReference type="EMBL" id="DSTX01000011">
    <property type="protein sequence ID" value="HFK20879.1"/>
    <property type="molecule type" value="Genomic_DNA"/>
</dbReference>
<dbReference type="PANTHER" id="PTHR40705:SF2">
    <property type="entry name" value="DUF1743 DOMAIN-CONTAINING PROTEIN"/>
    <property type="match status" value="1"/>
</dbReference>
<dbReference type="InterPro" id="IPR053870">
    <property type="entry name" value="TiaS-like_TCKD"/>
</dbReference>
<feature type="domain" description="TiaS-like TCKD" evidence="1">
    <location>
        <begin position="172"/>
        <end position="237"/>
    </location>
</feature>
<dbReference type="Pfam" id="PF22641">
    <property type="entry name" value="TiaS_TCKD"/>
    <property type="match status" value="1"/>
</dbReference>
<reference evidence="2" key="1">
    <citation type="journal article" date="2020" name="mSystems">
        <title>Genome- and Community-Level Interaction Insights into Carbon Utilization and Element Cycling Functions of Hydrothermarchaeota in Hydrothermal Sediment.</title>
        <authorList>
            <person name="Zhou Z."/>
            <person name="Liu Y."/>
            <person name="Xu W."/>
            <person name="Pan J."/>
            <person name="Luo Z.H."/>
            <person name="Li M."/>
        </authorList>
    </citation>
    <scope>NUCLEOTIDE SEQUENCE [LARGE SCALE GENOMIC DNA]</scope>
    <source>
        <strain evidence="2">SpSt-468</strain>
    </source>
</reference>
<dbReference type="InterPro" id="IPR017674">
    <property type="entry name" value="Methan_mark_11"/>
</dbReference>
<evidence type="ECO:0000259" key="1">
    <source>
        <dbReference type="Pfam" id="PF22641"/>
    </source>
</evidence>
<dbReference type="AlphaFoldDB" id="A0A7C3J2P3"/>
<gene>
    <name evidence="2" type="ORF">ENS19_06300</name>
</gene>
<protein>
    <recommendedName>
        <fullName evidence="1">TiaS-like TCKD domain-containing protein</fullName>
    </recommendedName>
</protein>
<dbReference type="NCBIfam" id="TIGR03280">
    <property type="entry name" value="methan_mark_11"/>
    <property type="match status" value="1"/>
</dbReference>
<dbReference type="PANTHER" id="PTHR40705">
    <property type="entry name" value="TRNA(ILE2) 2-AGMATINYLCYTIDINE SYNTHETASE TIAS"/>
    <property type="match status" value="1"/>
</dbReference>
<proteinExistence type="predicted"/>
<name>A0A7C3J2P3_9CREN</name>
<dbReference type="Gene3D" id="3.30.70.2200">
    <property type="match status" value="1"/>
</dbReference>